<dbReference type="GO" id="GO:0009523">
    <property type="term" value="C:photosystem II"/>
    <property type="evidence" value="ECO:0007669"/>
    <property type="project" value="InterPro"/>
</dbReference>
<evidence type="ECO:0000256" key="5">
    <source>
        <dbReference type="ARBA" id="ARBA00043089"/>
    </source>
</evidence>
<reference evidence="7" key="1">
    <citation type="submission" date="2020-06" db="EMBL/GenBank/DDBJ databases">
        <authorList>
            <consortium name="Plant Systems Biology data submission"/>
        </authorList>
    </citation>
    <scope>NUCLEOTIDE SEQUENCE</scope>
    <source>
        <strain evidence="7">D6</strain>
    </source>
</reference>
<protein>
    <recommendedName>
        <fullName evidence="5">Photosystem II 12 kDa extrinsic protein</fullName>
    </recommendedName>
</protein>
<feature type="signal peptide" evidence="6">
    <location>
        <begin position="1"/>
        <end position="17"/>
    </location>
</feature>
<dbReference type="GO" id="GO:0015979">
    <property type="term" value="P:photosynthesis"/>
    <property type="evidence" value="ECO:0007669"/>
    <property type="project" value="InterPro"/>
</dbReference>
<proteinExistence type="inferred from homology"/>
<comment type="similarity">
    <text evidence="2">Belongs to the PsbU family.</text>
</comment>
<keyword evidence="4" id="KW-0472">Membrane</keyword>
<sequence>MRLLTLIAAICWASSHAFTATTGTDRTALTCDRRSCGTGSKKSRPLWASMEDSSSSFHTSRRDLLQSMALIIPLATMPAVALAGIPSRMDVNNALAREYTAFPGLYPTVATKIVKGAPYKSKKEVYAVLNEVESERLKQYDRAIVIEKPDAQLKQFKTSQICKYECGSRASSAYRDEQIKAVQKARSVY</sequence>
<dbReference type="EMBL" id="CAICTM010001784">
    <property type="protein sequence ID" value="CAB9526151.1"/>
    <property type="molecule type" value="Genomic_DNA"/>
</dbReference>
<evidence type="ECO:0000313" key="8">
    <source>
        <dbReference type="Proteomes" id="UP001153069"/>
    </source>
</evidence>
<dbReference type="GO" id="GO:0042549">
    <property type="term" value="P:photosystem II stabilization"/>
    <property type="evidence" value="ECO:0007669"/>
    <property type="project" value="InterPro"/>
</dbReference>
<name>A0A9N8HUA4_9STRA</name>
<comment type="caution">
    <text evidence="7">The sequence shown here is derived from an EMBL/GenBank/DDBJ whole genome shotgun (WGS) entry which is preliminary data.</text>
</comment>
<dbReference type="Pfam" id="PF06514">
    <property type="entry name" value="PsbU"/>
    <property type="match status" value="1"/>
</dbReference>
<dbReference type="GO" id="GO:0019898">
    <property type="term" value="C:extrinsic component of membrane"/>
    <property type="evidence" value="ECO:0007669"/>
    <property type="project" value="InterPro"/>
</dbReference>
<feature type="chain" id="PRO_5040267368" description="Photosystem II 12 kDa extrinsic protein" evidence="6">
    <location>
        <begin position="18"/>
        <end position="189"/>
    </location>
</feature>
<dbReference type="Gene3D" id="1.10.150.320">
    <property type="entry name" value="Photosystem II 12 kDa extrinsic protein"/>
    <property type="match status" value="1"/>
</dbReference>
<evidence type="ECO:0000256" key="6">
    <source>
        <dbReference type="SAM" id="SignalP"/>
    </source>
</evidence>
<accession>A0A9N8HUA4</accession>
<organism evidence="7 8">
    <name type="scientific">Seminavis robusta</name>
    <dbReference type="NCBI Taxonomy" id="568900"/>
    <lineage>
        <taxon>Eukaryota</taxon>
        <taxon>Sar</taxon>
        <taxon>Stramenopiles</taxon>
        <taxon>Ochrophyta</taxon>
        <taxon>Bacillariophyta</taxon>
        <taxon>Bacillariophyceae</taxon>
        <taxon>Bacillariophycidae</taxon>
        <taxon>Naviculales</taxon>
        <taxon>Naviculaceae</taxon>
        <taxon>Seminavis</taxon>
    </lineage>
</organism>
<evidence type="ECO:0000256" key="3">
    <source>
        <dbReference type="ARBA" id="ARBA00023078"/>
    </source>
</evidence>
<keyword evidence="6" id="KW-0732">Signal</keyword>
<comment type="subcellular location">
    <subcellularLocation>
        <location evidence="1">Membrane</location>
        <topology evidence="1">Peripheral membrane protein</topology>
    </subcellularLocation>
</comment>
<evidence type="ECO:0000313" key="7">
    <source>
        <dbReference type="EMBL" id="CAB9526151.1"/>
    </source>
</evidence>
<evidence type="ECO:0000256" key="2">
    <source>
        <dbReference type="ARBA" id="ARBA00010827"/>
    </source>
</evidence>
<dbReference type="SUPFAM" id="SSF81585">
    <property type="entry name" value="PsbU/PolX domain-like"/>
    <property type="match status" value="1"/>
</dbReference>
<dbReference type="Proteomes" id="UP001153069">
    <property type="component" value="Unassembled WGS sequence"/>
</dbReference>
<dbReference type="OrthoDB" id="190276at2759"/>
<gene>
    <name evidence="7" type="ORF">SEMRO_1786_G297420.1</name>
</gene>
<keyword evidence="3" id="KW-0793">Thylakoid</keyword>
<evidence type="ECO:0000256" key="1">
    <source>
        <dbReference type="ARBA" id="ARBA00004170"/>
    </source>
</evidence>
<evidence type="ECO:0000256" key="4">
    <source>
        <dbReference type="ARBA" id="ARBA00023136"/>
    </source>
</evidence>
<keyword evidence="8" id="KW-1185">Reference proteome</keyword>
<dbReference type="AlphaFoldDB" id="A0A9N8HUA4"/>
<dbReference type="InterPro" id="IPR010527">
    <property type="entry name" value="PSII_PsbU"/>
</dbReference>